<dbReference type="RefSeq" id="WP_204131057.1">
    <property type="nucleotide sequence ID" value="NZ_JAFDVD010000009.1"/>
</dbReference>
<gene>
    <name evidence="1" type="ORF">JQN70_09305</name>
</gene>
<name>A0ABS2CL21_9MICO</name>
<dbReference type="EMBL" id="JAFDVD010000009">
    <property type="protein sequence ID" value="MBM6400579.1"/>
    <property type="molecule type" value="Genomic_DNA"/>
</dbReference>
<evidence type="ECO:0000313" key="2">
    <source>
        <dbReference type="Proteomes" id="UP001430172"/>
    </source>
</evidence>
<evidence type="ECO:0008006" key="3">
    <source>
        <dbReference type="Google" id="ProtNLM"/>
    </source>
</evidence>
<comment type="caution">
    <text evidence="1">The sequence shown here is derived from an EMBL/GenBank/DDBJ whole genome shotgun (WGS) entry which is preliminary data.</text>
</comment>
<dbReference type="Proteomes" id="UP001430172">
    <property type="component" value="Unassembled WGS sequence"/>
</dbReference>
<evidence type="ECO:0000313" key="1">
    <source>
        <dbReference type="EMBL" id="MBM6400579.1"/>
    </source>
</evidence>
<accession>A0ABS2CL21</accession>
<reference evidence="1" key="1">
    <citation type="submission" date="2021-02" db="EMBL/GenBank/DDBJ databases">
        <title>Phycicoccus sp. MQZ13P-5T, whole genome shotgun sequence.</title>
        <authorList>
            <person name="Tuo L."/>
        </authorList>
    </citation>
    <scope>NUCLEOTIDE SEQUENCE</scope>
    <source>
        <strain evidence="1">MQZ13P-5</strain>
    </source>
</reference>
<sequence>MSTPTRRRLPIVLTVVGALVLGLGAVATIGWCSLMGCTVLSEPFEPDGAEATRARVPAQREVDALATRLAARHEVLASTRMDGCSTGQNNWKVKDTYSHECSVGAARVLAVAADDDAVAGALLAAHRELRAEGCESGEGLDAVEAQYWSADNPLVQSEGAAALPRTSYTCSPDLEVEVRPTSAREAGEDPGTALGSWFPSDVTLSGRPFGAEDAEAVRSSGAALALVVTVSKGYYRTEF</sequence>
<keyword evidence="2" id="KW-1185">Reference proteome</keyword>
<protein>
    <recommendedName>
        <fullName evidence="3">Lipoprotein</fullName>
    </recommendedName>
</protein>
<organism evidence="1 2">
    <name type="scientific">Phycicoccus sonneratiae</name>
    <dbReference type="NCBI Taxonomy" id="2807628"/>
    <lineage>
        <taxon>Bacteria</taxon>
        <taxon>Bacillati</taxon>
        <taxon>Actinomycetota</taxon>
        <taxon>Actinomycetes</taxon>
        <taxon>Micrococcales</taxon>
        <taxon>Intrasporangiaceae</taxon>
        <taxon>Phycicoccus</taxon>
    </lineage>
</organism>
<proteinExistence type="predicted"/>